<dbReference type="Proteomes" id="UP001549055">
    <property type="component" value="Unassembled WGS sequence"/>
</dbReference>
<dbReference type="PANTHER" id="PTHR43482">
    <property type="entry name" value="PROTEIN AST1-RELATED"/>
    <property type="match status" value="1"/>
</dbReference>
<reference evidence="2 3" key="1">
    <citation type="submission" date="2024-06" db="EMBL/GenBank/DDBJ databases">
        <title>Genomic Encyclopedia of Type Strains, Phase IV (KMG-IV): sequencing the most valuable type-strain genomes for metagenomic binning, comparative biology and taxonomic classification.</title>
        <authorList>
            <person name="Goeker M."/>
        </authorList>
    </citation>
    <scope>NUCLEOTIDE SEQUENCE [LARGE SCALE GENOMIC DNA]</scope>
    <source>
        <strain evidence="2 3">DSM 15349</strain>
    </source>
</reference>
<keyword evidence="3" id="KW-1185">Reference proteome</keyword>
<dbReference type="InterPro" id="IPR020843">
    <property type="entry name" value="ER"/>
</dbReference>
<comment type="caution">
    <text evidence="2">The sequence shown here is derived from an EMBL/GenBank/DDBJ whole genome shotgun (WGS) entry which is preliminary data.</text>
</comment>
<dbReference type="Gene3D" id="3.40.50.720">
    <property type="entry name" value="NAD(P)-binding Rossmann-like Domain"/>
    <property type="match status" value="1"/>
</dbReference>
<dbReference type="SMART" id="SM00829">
    <property type="entry name" value="PKS_ER"/>
    <property type="match status" value="1"/>
</dbReference>
<dbReference type="PANTHER" id="PTHR43482:SF1">
    <property type="entry name" value="PROTEIN AST1-RELATED"/>
    <property type="match status" value="1"/>
</dbReference>
<dbReference type="EMBL" id="JBEPMK010000001">
    <property type="protein sequence ID" value="MET3643440.1"/>
    <property type="molecule type" value="Genomic_DNA"/>
</dbReference>
<organism evidence="2 3">
    <name type="scientific">Streptococcus gallinaceus</name>
    <dbReference type="NCBI Taxonomy" id="165758"/>
    <lineage>
        <taxon>Bacteria</taxon>
        <taxon>Bacillati</taxon>
        <taxon>Bacillota</taxon>
        <taxon>Bacilli</taxon>
        <taxon>Lactobacillales</taxon>
        <taxon>Streptococcaceae</taxon>
        <taxon>Streptococcus</taxon>
    </lineage>
</organism>
<dbReference type="SUPFAM" id="SSF51735">
    <property type="entry name" value="NAD(P)-binding Rossmann-fold domains"/>
    <property type="match status" value="1"/>
</dbReference>
<dbReference type="Pfam" id="PF08240">
    <property type="entry name" value="ADH_N"/>
    <property type="match status" value="1"/>
</dbReference>
<dbReference type="InterPro" id="IPR013154">
    <property type="entry name" value="ADH-like_N"/>
</dbReference>
<evidence type="ECO:0000313" key="2">
    <source>
        <dbReference type="EMBL" id="MET3643440.1"/>
    </source>
</evidence>
<dbReference type="CDD" id="cd05289">
    <property type="entry name" value="MDR_like_2"/>
    <property type="match status" value="1"/>
</dbReference>
<dbReference type="InterPro" id="IPR052585">
    <property type="entry name" value="Lipid_raft_assoc_Zn_ADH"/>
</dbReference>
<evidence type="ECO:0000313" key="3">
    <source>
        <dbReference type="Proteomes" id="UP001549055"/>
    </source>
</evidence>
<accession>A0ABV2JHQ7</accession>
<name>A0ABV2JHQ7_9STRE</name>
<sequence>MKAIQQIKYAKEPFDLEIVDIPKPTISSQDVLIKVVAAGLNPVDYKLMTGSIRAIFPFKTPFTAGNKFAGGIEEVGSDVVDFKVGDRVYGRMTLKEPGAFAEYVGIAASEIALIPDYLSFEEAAGIPLTALTAYQALDLLKVEAGKTIFISGGTGGFGAIAIPLAKARGLLVVTNGRAIHK</sequence>
<protein>
    <submittedName>
        <fullName evidence="2">NADPH:quinone reductase-like Zn-dependent oxidoreductase</fullName>
    </submittedName>
</protein>
<feature type="domain" description="Enoyl reductase (ER)" evidence="1">
    <location>
        <begin position="11"/>
        <end position="180"/>
    </location>
</feature>
<dbReference type="InterPro" id="IPR011032">
    <property type="entry name" value="GroES-like_sf"/>
</dbReference>
<dbReference type="SUPFAM" id="SSF50129">
    <property type="entry name" value="GroES-like"/>
    <property type="match status" value="1"/>
</dbReference>
<proteinExistence type="predicted"/>
<dbReference type="InterPro" id="IPR036291">
    <property type="entry name" value="NAD(P)-bd_dom_sf"/>
</dbReference>
<gene>
    <name evidence="2" type="ORF">ABID27_000057</name>
</gene>
<dbReference type="Gene3D" id="3.90.180.10">
    <property type="entry name" value="Medium-chain alcohol dehydrogenases, catalytic domain"/>
    <property type="match status" value="1"/>
</dbReference>
<evidence type="ECO:0000259" key="1">
    <source>
        <dbReference type="SMART" id="SM00829"/>
    </source>
</evidence>